<sequence>LPGKQFSAADGASVDRAAELIDNINEAPYAGAKAVEFIVPKINALSEKHTKIDAQLAAIEAIEKDFYAYDADKKKLSPTRHAHANVHLANKLIKKMQPARDLAIETASNITRQIDAKVALKVEEEKNILDRKMAAVEASSAVIEGLKENIIKYKPSSRNEKFSVRFWANQKKGDELLERINQDVEAAEEMANHLRTYDEQTRKAKDLAQDEQDEALKIRR</sequence>
<dbReference type="Proteomes" id="UP000234881">
    <property type="component" value="Unassembled WGS sequence"/>
</dbReference>
<evidence type="ECO:0000256" key="1">
    <source>
        <dbReference type="SAM" id="MobiDB-lite"/>
    </source>
</evidence>
<gene>
    <name evidence="2" type="ORF">C0081_23010</name>
</gene>
<proteinExistence type="predicted"/>
<reference evidence="2 3" key="1">
    <citation type="submission" date="2018-01" db="EMBL/GenBank/DDBJ databases">
        <title>The draft genome sequence of Cohaesibacter sp. H1304.</title>
        <authorList>
            <person name="Wang N.-N."/>
            <person name="Du Z.-J."/>
        </authorList>
    </citation>
    <scope>NUCLEOTIDE SEQUENCE [LARGE SCALE GENOMIC DNA]</scope>
    <source>
        <strain evidence="2 3">H1304</strain>
    </source>
</reference>
<dbReference type="AlphaFoldDB" id="A0A2N5XK38"/>
<feature type="non-terminal residue" evidence="2">
    <location>
        <position position="1"/>
    </location>
</feature>
<name>A0A2N5XK38_9HYPH</name>
<dbReference type="EMBL" id="PKUQ01000058">
    <property type="protein sequence ID" value="PLW74800.1"/>
    <property type="molecule type" value="Genomic_DNA"/>
</dbReference>
<protein>
    <submittedName>
        <fullName evidence="2">Uncharacterized protein</fullName>
    </submittedName>
</protein>
<organism evidence="2 3">
    <name type="scientific">Cohaesibacter celericrescens</name>
    <dbReference type="NCBI Taxonomy" id="2067669"/>
    <lineage>
        <taxon>Bacteria</taxon>
        <taxon>Pseudomonadati</taxon>
        <taxon>Pseudomonadota</taxon>
        <taxon>Alphaproteobacteria</taxon>
        <taxon>Hyphomicrobiales</taxon>
        <taxon>Cohaesibacteraceae</taxon>
    </lineage>
</organism>
<keyword evidence="3" id="KW-1185">Reference proteome</keyword>
<evidence type="ECO:0000313" key="2">
    <source>
        <dbReference type="EMBL" id="PLW74800.1"/>
    </source>
</evidence>
<dbReference type="RefSeq" id="WP_180967034.1">
    <property type="nucleotide sequence ID" value="NZ_PKUQ01000058.1"/>
</dbReference>
<feature type="non-terminal residue" evidence="2">
    <location>
        <position position="220"/>
    </location>
</feature>
<feature type="region of interest" description="Disordered" evidence="1">
    <location>
        <begin position="198"/>
        <end position="220"/>
    </location>
</feature>
<comment type="caution">
    <text evidence="2">The sequence shown here is derived from an EMBL/GenBank/DDBJ whole genome shotgun (WGS) entry which is preliminary data.</text>
</comment>
<accession>A0A2N5XK38</accession>
<evidence type="ECO:0000313" key="3">
    <source>
        <dbReference type="Proteomes" id="UP000234881"/>
    </source>
</evidence>